<dbReference type="AlphaFoldDB" id="A0A8T0CLF4"/>
<evidence type="ECO:0000259" key="3">
    <source>
        <dbReference type="Pfam" id="PF08030"/>
    </source>
</evidence>
<feature type="domain" description="Ferric reductase NAD binding" evidence="3">
    <location>
        <begin position="29"/>
        <end position="104"/>
    </location>
</feature>
<protein>
    <recommendedName>
        <fullName evidence="3">Ferric reductase NAD binding domain-containing protein</fullName>
    </recommendedName>
</protein>
<keyword evidence="5" id="KW-1185">Reference proteome</keyword>
<dbReference type="GO" id="GO:0016491">
    <property type="term" value="F:oxidoreductase activity"/>
    <property type="evidence" value="ECO:0007669"/>
    <property type="project" value="UniProtKB-KW"/>
</dbReference>
<keyword evidence="1" id="KW-0560">Oxidoreductase</keyword>
<dbReference type="InterPro" id="IPR013121">
    <property type="entry name" value="Fe_red_NAD-bd_6"/>
</dbReference>
<comment type="caution">
    <text evidence="4">The sequence shown here is derived from an EMBL/GenBank/DDBJ whole genome shotgun (WGS) entry which is preliminary data.</text>
</comment>
<gene>
    <name evidence="4" type="ORF">BT93_L3988</name>
</gene>
<dbReference type="OrthoDB" id="167398at2759"/>
<evidence type="ECO:0000256" key="2">
    <source>
        <dbReference type="SAM" id="MobiDB-lite"/>
    </source>
</evidence>
<evidence type="ECO:0000256" key="1">
    <source>
        <dbReference type="ARBA" id="ARBA00023002"/>
    </source>
</evidence>
<sequence length="127" mass="14425">MLGSAIIFGGPVIYLWHRWEKRAVTVEEAEDGEKDDRPQQSEHFDTMQDSVVPKDRAVLWTTHYGARPNFEEIFTSVSERRGNVNIGVIVCGPATLQSSVAKQCRSQNLRRGALHPVFHYNSHSFDL</sequence>
<evidence type="ECO:0000313" key="4">
    <source>
        <dbReference type="EMBL" id="KAF7846625.1"/>
    </source>
</evidence>
<proteinExistence type="predicted"/>
<dbReference type="EMBL" id="MU092326">
    <property type="protein sequence ID" value="KAF7846625.1"/>
    <property type="molecule type" value="Genomic_DNA"/>
</dbReference>
<name>A0A8T0CLF4_CORYI</name>
<dbReference type="Pfam" id="PF08030">
    <property type="entry name" value="NAD_binding_6"/>
    <property type="match status" value="1"/>
</dbReference>
<organism evidence="4 5">
    <name type="scientific">Corymbia citriodora subsp. variegata</name>
    <dbReference type="NCBI Taxonomy" id="360336"/>
    <lineage>
        <taxon>Eukaryota</taxon>
        <taxon>Viridiplantae</taxon>
        <taxon>Streptophyta</taxon>
        <taxon>Embryophyta</taxon>
        <taxon>Tracheophyta</taxon>
        <taxon>Spermatophyta</taxon>
        <taxon>Magnoliopsida</taxon>
        <taxon>eudicotyledons</taxon>
        <taxon>Gunneridae</taxon>
        <taxon>Pentapetalae</taxon>
        <taxon>rosids</taxon>
        <taxon>malvids</taxon>
        <taxon>Myrtales</taxon>
        <taxon>Myrtaceae</taxon>
        <taxon>Myrtoideae</taxon>
        <taxon>Eucalypteae</taxon>
        <taxon>Corymbia</taxon>
    </lineage>
</organism>
<evidence type="ECO:0000313" key="5">
    <source>
        <dbReference type="Proteomes" id="UP000806378"/>
    </source>
</evidence>
<feature type="compositionally biased region" description="Basic and acidic residues" evidence="2">
    <location>
        <begin position="34"/>
        <end position="49"/>
    </location>
</feature>
<accession>A0A8T0CLF4</accession>
<dbReference type="Proteomes" id="UP000806378">
    <property type="component" value="Unassembled WGS sequence"/>
</dbReference>
<feature type="region of interest" description="Disordered" evidence="2">
    <location>
        <begin position="27"/>
        <end position="49"/>
    </location>
</feature>
<dbReference type="Gramene" id="rna-gnl|WGS:JABURB|Cocit.L3988.1">
    <property type="protein sequence ID" value="cds-KAF7846625.1"/>
    <property type="gene ID" value="gene-BT93_L3988"/>
</dbReference>
<dbReference type="InterPro" id="IPR039261">
    <property type="entry name" value="FNR_nucleotide-bd"/>
</dbReference>
<dbReference type="Gene3D" id="3.40.50.80">
    <property type="entry name" value="Nucleotide-binding domain of ferredoxin-NADP reductase (FNR) module"/>
    <property type="match status" value="1"/>
</dbReference>
<reference evidence="4" key="1">
    <citation type="submission" date="2020-05" db="EMBL/GenBank/DDBJ databases">
        <title>WGS assembly of Corymbia citriodora subspecies variegata.</title>
        <authorList>
            <person name="Barry K."/>
            <person name="Hundley H."/>
            <person name="Shu S."/>
            <person name="Jenkins J."/>
            <person name="Grimwood J."/>
            <person name="Baten A."/>
        </authorList>
    </citation>
    <scope>NUCLEOTIDE SEQUENCE</scope>
    <source>
        <strain evidence="4">CV2-018</strain>
    </source>
</reference>